<dbReference type="Proteomes" id="UP001596516">
    <property type="component" value="Unassembled WGS sequence"/>
</dbReference>
<protein>
    <submittedName>
        <fullName evidence="3">DMT family transporter</fullName>
    </submittedName>
</protein>
<dbReference type="PANTHER" id="PTHR22911:SF103">
    <property type="entry name" value="BLR2811 PROTEIN"/>
    <property type="match status" value="1"/>
</dbReference>
<reference evidence="4" key="1">
    <citation type="journal article" date="2019" name="Int. J. Syst. Evol. Microbiol.">
        <title>The Global Catalogue of Microorganisms (GCM) 10K type strain sequencing project: providing services to taxonomists for standard genome sequencing and annotation.</title>
        <authorList>
            <consortium name="The Broad Institute Genomics Platform"/>
            <consortium name="The Broad Institute Genome Sequencing Center for Infectious Disease"/>
            <person name="Wu L."/>
            <person name="Ma J."/>
        </authorList>
    </citation>
    <scope>NUCLEOTIDE SEQUENCE [LARGE SCALE GENOMIC DNA]</scope>
    <source>
        <strain evidence="4">CGMCC 1.12750</strain>
    </source>
</reference>
<feature type="domain" description="EamA" evidence="2">
    <location>
        <begin position="153"/>
        <end position="277"/>
    </location>
</feature>
<gene>
    <name evidence="3" type="ORF">ACFQXB_04105</name>
</gene>
<dbReference type="EMBL" id="JBHTFQ010000002">
    <property type="protein sequence ID" value="MFC7703376.1"/>
    <property type="molecule type" value="Genomic_DNA"/>
</dbReference>
<feature type="transmembrane region" description="Helical" evidence="1">
    <location>
        <begin position="43"/>
        <end position="63"/>
    </location>
</feature>
<keyword evidence="1" id="KW-1133">Transmembrane helix</keyword>
<dbReference type="Gene3D" id="1.10.3730.20">
    <property type="match status" value="1"/>
</dbReference>
<evidence type="ECO:0000313" key="4">
    <source>
        <dbReference type="Proteomes" id="UP001596516"/>
    </source>
</evidence>
<sequence length="296" mass="31323">MAWFGSLSSASRGILLMLCAVFIFTVMDALAKSLIASYGAVQVVWARYAGQTVIVVAILARRLRPLMRTSYPGVHVLRSVFQVAATALFFSALPHIGLAEATAIMDINPVLITFAAALFLGERIGARRLFGVLAAMCGALIIIRPGSGVFSPAALLPLAAAACYAGHAITTRMVGREESVWTALLYTAIIGTVVTTAALPWGWNTPAWRDVPGLLIIGVIGATGQLFLIRAFSMAEAAVVAPFGYVGLLFATFWGVVIFGEFPDLWTGVGALVIVAAGLYVWHRETRAAKAAPVAE</sequence>
<dbReference type="PANTHER" id="PTHR22911">
    <property type="entry name" value="ACYL-MALONYL CONDENSING ENZYME-RELATED"/>
    <property type="match status" value="1"/>
</dbReference>
<dbReference type="SUPFAM" id="SSF103481">
    <property type="entry name" value="Multidrug resistance efflux transporter EmrE"/>
    <property type="match status" value="2"/>
</dbReference>
<feature type="transmembrane region" description="Helical" evidence="1">
    <location>
        <begin position="149"/>
        <end position="169"/>
    </location>
</feature>
<feature type="transmembrane region" description="Helical" evidence="1">
    <location>
        <begin position="127"/>
        <end position="143"/>
    </location>
</feature>
<dbReference type="Pfam" id="PF00892">
    <property type="entry name" value="EamA"/>
    <property type="match status" value="2"/>
</dbReference>
<feature type="transmembrane region" description="Helical" evidence="1">
    <location>
        <begin position="239"/>
        <end position="259"/>
    </location>
</feature>
<accession>A0ABW2UIK8</accession>
<dbReference type="RefSeq" id="WP_377399567.1">
    <property type="nucleotide sequence ID" value="NZ_JBHTFQ010000002.1"/>
</dbReference>
<keyword evidence="1" id="KW-0472">Membrane</keyword>
<dbReference type="InterPro" id="IPR037185">
    <property type="entry name" value="EmrE-like"/>
</dbReference>
<feature type="transmembrane region" description="Helical" evidence="1">
    <location>
        <begin position="102"/>
        <end position="120"/>
    </location>
</feature>
<dbReference type="InterPro" id="IPR000620">
    <property type="entry name" value="EamA_dom"/>
</dbReference>
<feature type="domain" description="EamA" evidence="2">
    <location>
        <begin position="12"/>
        <end position="143"/>
    </location>
</feature>
<evidence type="ECO:0000256" key="1">
    <source>
        <dbReference type="SAM" id="Phobius"/>
    </source>
</evidence>
<keyword evidence="4" id="KW-1185">Reference proteome</keyword>
<name>A0ABW2UIK8_9RHOB</name>
<evidence type="ECO:0000313" key="3">
    <source>
        <dbReference type="EMBL" id="MFC7703376.1"/>
    </source>
</evidence>
<feature type="transmembrane region" description="Helical" evidence="1">
    <location>
        <begin position="265"/>
        <end position="282"/>
    </location>
</feature>
<feature type="transmembrane region" description="Helical" evidence="1">
    <location>
        <begin position="213"/>
        <end position="232"/>
    </location>
</feature>
<feature type="transmembrane region" description="Helical" evidence="1">
    <location>
        <begin position="181"/>
        <end position="201"/>
    </location>
</feature>
<keyword evidence="1" id="KW-0812">Transmembrane</keyword>
<feature type="transmembrane region" description="Helical" evidence="1">
    <location>
        <begin position="75"/>
        <end position="96"/>
    </location>
</feature>
<proteinExistence type="predicted"/>
<comment type="caution">
    <text evidence="3">The sequence shown here is derived from an EMBL/GenBank/DDBJ whole genome shotgun (WGS) entry which is preliminary data.</text>
</comment>
<evidence type="ECO:0000259" key="2">
    <source>
        <dbReference type="Pfam" id="PF00892"/>
    </source>
</evidence>
<organism evidence="3 4">
    <name type="scientific">Plastorhodobacter daqingensis</name>
    <dbReference type="NCBI Taxonomy" id="1387281"/>
    <lineage>
        <taxon>Bacteria</taxon>
        <taxon>Pseudomonadati</taxon>
        <taxon>Pseudomonadota</taxon>
        <taxon>Alphaproteobacteria</taxon>
        <taxon>Rhodobacterales</taxon>
        <taxon>Paracoccaceae</taxon>
        <taxon>Plastorhodobacter</taxon>
    </lineage>
</organism>